<sequence length="357" mass="39266">MTDTGPQAEPEARFDNIEYIVYQRSPFGMVGNSALVFALTYGLYVLIAQLTQSPPFLYPNAAGDWVTHQVSWIAFVLSLILTAAVAFAGSAKGRWETEVEDLARALPEHGRSAAEDLAKGAPVSWRTRYYGLFWIGFVFGILFNFALMNPADGILAYINSVGLWFLIVSPLLFGTGFRAGMDVARRSREIRAVIAGYLDVDLFHLDRLSVFGRIGLRAARSWMIMAAILLLFMLDPDQLWIALPTILATAAGGVFILTSALNPVHRKICAAKAAELDRIHEEMARVRDRALAGEDAASSALAGLTDYEIWVAQRPEWPLSTGLATRFSLYILLPILPIVGSYMFEKLADQFVTGGPV</sequence>
<dbReference type="eggNOG" id="ENOG5033P4Q">
    <property type="taxonomic scope" value="Bacteria"/>
</dbReference>
<organism evidence="1 2">
    <name type="scientific">Maricaulis maris (strain MCS10)</name>
    <name type="common">Caulobacter maris</name>
    <dbReference type="NCBI Taxonomy" id="394221"/>
    <lineage>
        <taxon>Bacteria</taxon>
        <taxon>Pseudomonadati</taxon>
        <taxon>Pseudomonadota</taxon>
        <taxon>Alphaproteobacteria</taxon>
        <taxon>Maricaulales</taxon>
        <taxon>Maricaulaceae</taxon>
        <taxon>Maricaulis</taxon>
    </lineage>
</organism>
<keyword evidence="2" id="KW-1185">Reference proteome</keyword>
<protein>
    <submittedName>
        <fullName evidence="1">Uncharacterized protein</fullName>
    </submittedName>
</protein>
<dbReference type="OrthoDB" id="7628672at2"/>
<accession>Q0AKB4</accession>
<dbReference type="AlphaFoldDB" id="Q0AKB4"/>
<dbReference type="EMBL" id="CP000449">
    <property type="protein sequence ID" value="ABI67279.1"/>
    <property type="molecule type" value="Genomic_DNA"/>
</dbReference>
<evidence type="ECO:0000313" key="1">
    <source>
        <dbReference type="EMBL" id="ABI67279.1"/>
    </source>
</evidence>
<dbReference type="HOGENOM" id="CLU_801292_0_0_5"/>
<dbReference type="Proteomes" id="UP000001964">
    <property type="component" value="Chromosome"/>
</dbReference>
<name>Q0AKB4_MARMM</name>
<proteinExistence type="predicted"/>
<reference evidence="1 2" key="1">
    <citation type="submission" date="2006-08" db="EMBL/GenBank/DDBJ databases">
        <title>Complete sequence of Maricaulis maris MCS10.</title>
        <authorList>
            <consortium name="US DOE Joint Genome Institute"/>
            <person name="Copeland A."/>
            <person name="Lucas S."/>
            <person name="Lapidus A."/>
            <person name="Barry K."/>
            <person name="Detter J.C."/>
            <person name="Glavina del Rio T."/>
            <person name="Hammon N."/>
            <person name="Israni S."/>
            <person name="Dalin E."/>
            <person name="Tice H."/>
            <person name="Pitluck S."/>
            <person name="Saunders E."/>
            <person name="Brettin T."/>
            <person name="Bruce D."/>
            <person name="Han C."/>
            <person name="Tapia R."/>
            <person name="Gilna P."/>
            <person name="Schmutz J."/>
            <person name="Larimer F."/>
            <person name="Land M."/>
            <person name="Hauser L."/>
            <person name="Kyrpides N."/>
            <person name="Mikhailova N."/>
            <person name="Viollier P."/>
            <person name="Stephens C."/>
            <person name="Richardson P."/>
        </authorList>
    </citation>
    <scope>NUCLEOTIDE SEQUENCE [LARGE SCALE GENOMIC DNA]</scope>
    <source>
        <strain evidence="1 2">MCS10</strain>
    </source>
</reference>
<dbReference type="RefSeq" id="WP_011644923.1">
    <property type="nucleotide sequence ID" value="NC_008347.1"/>
</dbReference>
<dbReference type="STRING" id="394221.Mmar10_2998"/>
<dbReference type="KEGG" id="mmr:Mmar10_2998"/>
<gene>
    <name evidence="1" type="ordered locus">Mmar10_2998</name>
</gene>
<evidence type="ECO:0000313" key="2">
    <source>
        <dbReference type="Proteomes" id="UP000001964"/>
    </source>
</evidence>